<keyword evidence="2" id="KW-1185">Reference proteome</keyword>
<dbReference type="Proteomes" id="UP000095767">
    <property type="component" value="Unassembled WGS sequence"/>
</dbReference>
<accession>A0A1E5W1G3</accession>
<dbReference type="EMBL" id="LWDX02023852">
    <property type="protein sequence ID" value="OEL31246.1"/>
    <property type="molecule type" value="Genomic_DNA"/>
</dbReference>
<protein>
    <submittedName>
        <fullName evidence="1">Uncharacterized protein</fullName>
    </submittedName>
</protein>
<evidence type="ECO:0000313" key="1">
    <source>
        <dbReference type="EMBL" id="OEL31246.1"/>
    </source>
</evidence>
<dbReference type="AlphaFoldDB" id="A0A1E5W1G3"/>
<sequence length="100" mass="11655">MWIPFKCLFQLFQKCDIDVQILSLWTVLIISLLYSMEAHQCKLENKTDIAFLDPMIVNENTCKGINSNPHETVMNLLKVFKSCEDKDSILLAYNCVYMFP</sequence>
<proteinExistence type="predicted"/>
<name>A0A1E5W1G3_9POAL</name>
<evidence type="ECO:0000313" key="2">
    <source>
        <dbReference type="Proteomes" id="UP000095767"/>
    </source>
</evidence>
<gene>
    <name evidence="1" type="ORF">BAE44_0007735</name>
</gene>
<reference evidence="1 2" key="1">
    <citation type="submission" date="2016-09" db="EMBL/GenBank/DDBJ databases">
        <title>The draft genome of Dichanthelium oligosanthes: A C3 panicoid grass species.</title>
        <authorList>
            <person name="Studer A.J."/>
            <person name="Schnable J.C."/>
            <person name="Brutnell T.P."/>
        </authorList>
    </citation>
    <scope>NUCLEOTIDE SEQUENCE [LARGE SCALE GENOMIC DNA]</scope>
    <source>
        <strain evidence="2">cv. Kellogg 1175</strain>
        <tissue evidence="1">Leaf</tissue>
    </source>
</reference>
<comment type="caution">
    <text evidence="1">The sequence shown here is derived from an EMBL/GenBank/DDBJ whole genome shotgun (WGS) entry which is preliminary data.</text>
</comment>
<organism evidence="1 2">
    <name type="scientific">Dichanthelium oligosanthes</name>
    <dbReference type="NCBI Taxonomy" id="888268"/>
    <lineage>
        <taxon>Eukaryota</taxon>
        <taxon>Viridiplantae</taxon>
        <taxon>Streptophyta</taxon>
        <taxon>Embryophyta</taxon>
        <taxon>Tracheophyta</taxon>
        <taxon>Spermatophyta</taxon>
        <taxon>Magnoliopsida</taxon>
        <taxon>Liliopsida</taxon>
        <taxon>Poales</taxon>
        <taxon>Poaceae</taxon>
        <taxon>PACMAD clade</taxon>
        <taxon>Panicoideae</taxon>
        <taxon>Panicodae</taxon>
        <taxon>Paniceae</taxon>
        <taxon>Dichantheliinae</taxon>
        <taxon>Dichanthelium</taxon>
    </lineage>
</organism>